<sequence>MLNFCKNVKSSQNYIGSEILGRFEIDFTSQALQKAQYNTLLMHSSSNLIYGIIPTKIIHNSIGINGSEKLNDRVIDDQIAKILSDFQNETLPLDLKNSGYYLRN</sequence>
<dbReference type="AlphaFoldDB" id="M3HPC9"/>
<evidence type="ECO:0000313" key="2">
    <source>
        <dbReference type="Proteomes" id="UP000011783"/>
    </source>
</evidence>
<name>M3HPC9_LEPBO</name>
<proteinExistence type="predicted"/>
<dbReference type="Proteomes" id="UP000011783">
    <property type="component" value="Unassembled WGS sequence"/>
</dbReference>
<reference evidence="1 2" key="1">
    <citation type="submission" date="2013-01" db="EMBL/GenBank/DDBJ databases">
        <authorList>
            <person name="Harkins D.M."/>
            <person name="Durkin A.S."/>
            <person name="Brinkac L.M."/>
            <person name="Haft D.H."/>
            <person name="Selengut J.D."/>
            <person name="Sanka R."/>
            <person name="DePew J."/>
            <person name="Purushe J."/>
            <person name="Picardeau M."/>
            <person name="Werts C."/>
            <person name="Goarant C."/>
            <person name="Vinetz J.M."/>
            <person name="Sutton G.G."/>
            <person name="Nierman W.C."/>
            <person name="Fouts D.E."/>
        </authorList>
    </citation>
    <scope>NUCLEOTIDE SEQUENCE [LARGE SCALE GENOMIC DNA]</scope>
    <source>
        <strain evidence="1 2">200701203</strain>
    </source>
</reference>
<protein>
    <submittedName>
        <fullName evidence="1">Uncharacterized protein</fullName>
    </submittedName>
</protein>
<gene>
    <name evidence="1" type="ORF">LEP1GSC123_4840</name>
</gene>
<evidence type="ECO:0000313" key="1">
    <source>
        <dbReference type="EMBL" id="EMF99499.1"/>
    </source>
</evidence>
<dbReference type="BioCyc" id="LBOR1193007:G11KN-267-MONOMER"/>
<comment type="caution">
    <text evidence="1">The sequence shown here is derived from an EMBL/GenBank/DDBJ whole genome shotgun (WGS) entry which is preliminary data.</text>
</comment>
<dbReference type="EMBL" id="AKWO02000073">
    <property type="protein sequence ID" value="EMF99499.1"/>
    <property type="molecule type" value="Genomic_DNA"/>
</dbReference>
<organism evidence="1 2">
    <name type="scientific">Leptospira borgpetersenii str. 200701203</name>
    <dbReference type="NCBI Taxonomy" id="1193007"/>
    <lineage>
        <taxon>Bacteria</taxon>
        <taxon>Pseudomonadati</taxon>
        <taxon>Spirochaetota</taxon>
        <taxon>Spirochaetia</taxon>
        <taxon>Leptospirales</taxon>
        <taxon>Leptospiraceae</taxon>
        <taxon>Leptospira</taxon>
    </lineage>
</organism>
<accession>M3HPC9</accession>